<evidence type="ECO:0000313" key="1">
    <source>
        <dbReference type="EMBL" id="CAL4137500.1"/>
    </source>
</evidence>
<protein>
    <submittedName>
        <fullName evidence="1">Uncharacterized protein</fullName>
    </submittedName>
</protein>
<evidence type="ECO:0000313" key="2">
    <source>
        <dbReference type="Proteomes" id="UP001497623"/>
    </source>
</evidence>
<feature type="non-terminal residue" evidence="1">
    <location>
        <position position="1"/>
    </location>
</feature>
<keyword evidence="2" id="KW-1185">Reference proteome</keyword>
<organism evidence="1 2">
    <name type="scientific">Meganyctiphanes norvegica</name>
    <name type="common">Northern krill</name>
    <name type="synonym">Thysanopoda norvegica</name>
    <dbReference type="NCBI Taxonomy" id="48144"/>
    <lineage>
        <taxon>Eukaryota</taxon>
        <taxon>Metazoa</taxon>
        <taxon>Ecdysozoa</taxon>
        <taxon>Arthropoda</taxon>
        <taxon>Crustacea</taxon>
        <taxon>Multicrustacea</taxon>
        <taxon>Malacostraca</taxon>
        <taxon>Eumalacostraca</taxon>
        <taxon>Eucarida</taxon>
        <taxon>Euphausiacea</taxon>
        <taxon>Euphausiidae</taxon>
        <taxon>Meganyctiphanes</taxon>
    </lineage>
</organism>
<sequence length="204" mass="21773">ATTTTPITVQMQVARLRVGEWGPCNPPPHNTLGVLVKESTETELLPSVVGGNNDNMDDNNINFDHMSSETQVEDFAISEDVDKSDLETMAEMPSHRIARDLEAISSAVAEADVVLEDDVDLDDAPIGDAGQGFLGEMPLVGSQERHLSCVHANGSLAAIQWCLAGMESGAARVRTCVVARDCLVTQWSEWTTVVPGCVAPSGQV</sequence>
<dbReference type="Proteomes" id="UP001497623">
    <property type="component" value="Unassembled WGS sequence"/>
</dbReference>
<comment type="caution">
    <text evidence="1">The sequence shown here is derived from an EMBL/GenBank/DDBJ whole genome shotgun (WGS) entry which is preliminary data.</text>
</comment>
<proteinExistence type="predicted"/>
<dbReference type="AlphaFoldDB" id="A0AAV2RTK4"/>
<gene>
    <name evidence="1" type="ORF">MNOR_LOCUS28098</name>
</gene>
<reference evidence="1 2" key="1">
    <citation type="submission" date="2024-05" db="EMBL/GenBank/DDBJ databases">
        <authorList>
            <person name="Wallberg A."/>
        </authorList>
    </citation>
    <scope>NUCLEOTIDE SEQUENCE [LARGE SCALE GENOMIC DNA]</scope>
</reference>
<feature type="non-terminal residue" evidence="1">
    <location>
        <position position="204"/>
    </location>
</feature>
<accession>A0AAV2RTK4</accession>
<dbReference type="EMBL" id="CAXKWB010030408">
    <property type="protein sequence ID" value="CAL4137500.1"/>
    <property type="molecule type" value="Genomic_DNA"/>
</dbReference>
<name>A0AAV2RTK4_MEGNR</name>